<proteinExistence type="predicted"/>
<comment type="caution">
    <text evidence="2">The sequence shown here is derived from an EMBL/GenBank/DDBJ whole genome shotgun (WGS) entry which is preliminary data.</text>
</comment>
<organism evidence="2 3">
    <name type="scientific">Eumeta variegata</name>
    <name type="common">Bagworm moth</name>
    <name type="synonym">Eumeta japonica</name>
    <dbReference type="NCBI Taxonomy" id="151549"/>
    <lineage>
        <taxon>Eukaryota</taxon>
        <taxon>Metazoa</taxon>
        <taxon>Ecdysozoa</taxon>
        <taxon>Arthropoda</taxon>
        <taxon>Hexapoda</taxon>
        <taxon>Insecta</taxon>
        <taxon>Pterygota</taxon>
        <taxon>Neoptera</taxon>
        <taxon>Endopterygota</taxon>
        <taxon>Lepidoptera</taxon>
        <taxon>Glossata</taxon>
        <taxon>Ditrysia</taxon>
        <taxon>Tineoidea</taxon>
        <taxon>Psychidae</taxon>
        <taxon>Oiketicinae</taxon>
        <taxon>Eumeta</taxon>
    </lineage>
</organism>
<dbReference type="Proteomes" id="UP000299102">
    <property type="component" value="Unassembled WGS sequence"/>
</dbReference>
<protein>
    <submittedName>
        <fullName evidence="2">Uncharacterized protein</fullName>
    </submittedName>
</protein>
<sequence>MDYYVHRQRKRFHPILLFVKVSIYRGREGSESFSTLIVKVSRQQHRPSFPGAAAGALSARAARPPHTADAGCRAADIDREECGIRLARPGPPRPDSRSFGGSSCSLTPPAPA</sequence>
<keyword evidence="3" id="KW-1185">Reference proteome</keyword>
<feature type="compositionally biased region" description="Low complexity" evidence="1">
    <location>
        <begin position="49"/>
        <end position="65"/>
    </location>
</feature>
<evidence type="ECO:0000313" key="3">
    <source>
        <dbReference type="Proteomes" id="UP000299102"/>
    </source>
</evidence>
<name>A0A4C1U8Z3_EUMVA</name>
<feature type="region of interest" description="Disordered" evidence="1">
    <location>
        <begin position="49"/>
        <end position="112"/>
    </location>
</feature>
<evidence type="ECO:0000256" key="1">
    <source>
        <dbReference type="SAM" id="MobiDB-lite"/>
    </source>
</evidence>
<reference evidence="2 3" key="1">
    <citation type="journal article" date="2019" name="Commun. Biol.">
        <title>The bagworm genome reveals a unique fibroin gene that provides high tensile strength.</title>
        <authorList>
            <person name="Kono N."/>
            <person name="Nakamura H."/>
            <person name="Ohtoshi R."/>
            <person name="Tomita M."/>
            <person name="Numata K."/>
            <person name="Arakawa K."/>
        </authorList>
    </citation>
    <scope>NUCLEOTIDE SEQUENCE [LARGE SCALE GENOMIC DNA]</scope>
</reference>
<accession>A0A4C1U8Z3</accession>
<dbReference type="EMBL" id="BGZK01000141">
    <property type="protein sequence ID" value="GBP22570.1"/>
    <property type="molecule type" value="Genomic_DNA"/>
</dbReference>
<dbReference type="AlphaFoldDB" id="A0A4C1U8Z3"/>
<evidence type="ECO:0000313" key="2">
    <source>
        <dbReference type="EMBL" id="GBP22570.1"/>
    </source>
</evidence>
<gene>
    <name evidence="2" type="ORF">EVAR_84810_1</name>
</gene>